<feature type="transmembrane region" description="Helical" evidence="6">
    <location>
        <begin position="79"/>
        <end position="99"/>
    </location>
</feature>
<dbReference type="GO" id="GO:0017004">
    <property type="term" value="P:cytochrome complex assembly"/>
    <property type="evidence" value="ECO:0007669"/>
    <property type="project" value="UniProtKB-KW"/>
</dbReference>
<evidence type="ECO:0000256" key="2">
    <source>
        <dbReference type="ARBA" id="ARBA00022692"/>
    </source>
</evidence>
<keyword evidence="2 6" id="KW-0812">Transmembrane</keyword>
<evidence type="ECO:0000256" key="6">
    <source>
        <dbReference type="SAM" id="Phobius"/>
    </source>
</evidence>
<accession>A0A1W2G6N9</accession>
<dbReference type="InterPro" id="IPR045062">
    <property type="entry name" value="Cyt_c_biogenesis_CcsA/CcmC"/>
</dbReference>
<feature type="transmembrane region" description="Helical" evidence="6">
    <location>
        <begin position="48"/>
        <end position="67"/>
    </location>
</feature>
<keyword evidence="4 6" id="KW-1133">Transmembrane helix</keyword>
<dbReference type="EMBL" id="FWYF01000001">
    <property type="protein sequence ID" value="SMD32335.1"/>
    <property type="molecule type" value="Genomic_DNA"/>
</dbReference>
<comment type="subcellular location">
    <subcellularLocation>
        <location evidence="1">Membrane</location>
        <topology evidence="1">Multi-pass membrane protein</topology>
    </subcellularLocation>
</comment>
<feature type="transmembrane region" description="Helical" evidence="6">
    <location>
        <begin position="775"/>
        <end position="798"/>
    </location>
</feature>
<sequence length="1045" mass="118355">MILKFLKPLFSNKLTTVLLVLYAFTMAYATFLENDFGTQAVLSIIYRAWWFEVIMGLLALNFAGNIWRYKLYRKEKLAVLTFHVAFIVILIGAFVTRYASFEGLMHIREGDSSNKIVSQDRYLMVEVKKGDEVESFEKKLNLSVFKQPDLVVNMGANDEIEIEPKAFVPQAEQQVIETENGSTVLKLVTTSGEGRENLYLASGGALLINNYPVTFDRPVAGAINIFSKGDELYIQSPFEMNFMVMATQTAGMLPADSLMPLKTRALYRGENTQFVIPEVYEKSSIVYLPAKDQEKGKMLDDLLFVKIKSEDRTQEILLSSFDGNFSEKQHLEVGDYHVDISYGPKPIEIPFSIELRDFQLDRYPGSTSPSSFASEVTVINEDSSFPYRIYMNNVLDHKGYRFFQASYDTDAQGTVLSVNQDFWGTNITYLGYTLMTLGMLLTLFGKYSRFQTINKKLNDLKAKKVAAAVLLAVMGFGTATAQEGHSKFNYEQSLLTNEINKDHASKYGELMVQDMDGRIKPINTLGSEFLRKVHGKSTFKVSDGDYTSKLNSDQVFLMMHVNPLVWQQVPIIKVDPNGGKEIMDVIGTNEDQYYSFIDFLDKEGNYLLTDMVDVASRKKPAVQNAFDKELIKVDERFNVFFQGLTGNYLKLFPKEGDPANTWYTGAFEGGIFTGEDSTFVRRILPMYYQSIMESVREKDWAKADEVLGYIKKYQNIKGAEVLPESGIVKAELLYNKLKLFNHLFGYLWLSGIALLAVAILKIFKSESRGINIASNVLTGLVFVQFLALTFNLGLRWYASGHAPWSNGYEMIILVGWGLLFFAFIFYKKSNFVVPLGALFSGTLLFVAFLDWLNPEITNLVPVLKSYWLKIHVAIIVSSYAPLGLSALLGLMTLIFMIIDKKKNIKIDISIKEMTYINEMSMTIGLFLLTIGTFLGGIWANESWGRYWGWDPKETWALISVIVYATVLHLRLIPKLNDAYVFNTASVIAFFSIIMTSFGVNYYLSGLHSYAKGDPLPIPTFVYYTVAIILGICTWAYFARRRVEKG</sequence>
<feature type="transmembrane region" description="Helical" evidence="6">
    <location>
        <begin position="831"/>
        <end position="852"/>
    </location>
</feature>
<feature type="transmembrane region" description="Helical" evidence="6">
    <location>
        <begin position="465"/>
        <end position="482"/>
    </location>
</feature>
<feature type="transmembrane region" description="Helical" evidence="6">
    <location>
        <begin position="954"/>
        <end position="972"/>
    </location>
</feature>
<name>A0A1W2G6N9_REIFA</name>
<feature type="transmembrane region" description="Helical" evidence="6">
    <location>
        <begin position="422"/>
        <end position="444"/>
    </location>
</feature>
<evidence type="ECO:0000256" key="5">
    <source>
        <dbReference type="ARBA" id="ARBA00023136"/>
    </source>
</evidence>
<keyword evidence="3" id="KW-0201">Cytochrome c-type biogenesis</keyword>
<dbReference type="InterPro" id="IPR007816">
    <property type="entry name" value="ResB-like_domain"/>
</dbReference>
<feature type="transmembrane region" description="Helical" evidence="6">
    <location>
        <begin position="919"/>
        <end position="939"/>
    </location>
</feature>
<dbReference type="PANTHER" id="PTHR30071:SF1">
    <property type="entry name" value="CYTOCHROME B_B6 PROTEIN-RELATED"/>
    <property type="match status" value="1"/>
</dbReference>
<feature type="domain" description="ResB-like" evidence="8">
    <location>
        <begin position="339"/>
        <end position="414"/>
    </location>
</feature>
<dbReference type="PANTHER" id="PTHR30071">
    <property type="entry name" value="HEME EXPORTER PROTEIN C"/>
    <property type="match status" value="1"/>
</dbReference>
<keyword evidence="5 6" id="KW-0472">Membrane</keyword>
<feature type="domain" description="Cytochrome c assembly protein" evidence="7">
    <location>
        <begin position="804"/>
        <end position="1007"/>
    </location>
</feature>
<feature type="transmembrane region" description="Helical" evidence="6">
    <location>
        <begin position="1015"/>
        <end position="1037"/>
    </location>
</feature>
<keyword evidence="10" id="KW-1185">Reference proteome</keyword>
<protein>
    <submittedName>
        <fullName evidence="9">Cytochrome c-type biogenesis protein CcsB</fullName>
    </submittedName>
</protein>
<organism evidence="9 10">
    <name type="scientific">Reichenbachiella faecimaris</name>
    <dbReference type="NCBI Taxonomy" id="692418"/>
    <lineage>
        <taxon>Bacteria</taxon>
        <taxon>Pseudomonadati</taxon>
        <taxon>Bacteroidota</taxon>
        <taxon>Cytophagia</taxon>
        <taxon>Cytophagales</taxon>
        <taxon>Reichenbachiellaceae</taxon>
        <taxon>Reichenbachiella</taxon>
    </lineage>
</organism>
<feature type="transmembrane region" description="Helical" evidence="6">
    <location>
        <begin position="743"/>
        <end position="763"/>
    </location>
</feature>
<evidence type="ECO:0000256" key="3">
    <source>
        <dbReference type="ARBA" id="ARBA00022748"/>
    </source>
</evidence>
<evidence type="ECO:0000259" key="7">
    <source>
        <dbReference type="Pfam" id="PF01578"/>
    </source>
</evidence>
<feature type="transmembrane region" description="Helical" evidence="6">
    <location>
        <begin position="979"/>
        <end position="1003"/>
    </location>
</feature>
<evidence type="ECO:0000313" key="10">
    <source>
        <dbReference type="Proteomes" id="UP000192472"/>
    </source>
</evidence>
<dbReference type="Pfam" id="PF01578">
    <property type="entry name" value="Cytochrom_C_asm"/>
    <property type="match status" value="1"/>
</dbReference>
<dbReference type="OrthoDB" id="9814290at2"/>
<evidence type="ECO:0000259" key="8">
    <source>
        <dbReference type="Pfam" id="PF05140"/>
    </source>
</evidence>
<dbReference type="AlphaFoldDB" id="A0A1W2G6N9"/>
<proteinExistence type="predicted"/>
<dbReference type="Pfam" id="PF05140">
    <property type="entry name" value="ResB"/>
    <property type="match status" value="2"/>
</dbReference>
<gene>
    <name evidence="9" type="ORF">SAMN04488029_0680</name>
</gene>
<dbReference type="InterPro" id="IPR002541">
    <property type="entry name" value="Cyt_c_assembly"/>
</dbReference>
<feature type="domain" description="ResB-like" evidence="8">
    <location>
        <begin position="75"/>
        <end position="120"/>
    </location>
</feature>
<reference evidence="9 10" key="1">
    <citation type="submission" date="2017-04" db="EMBL/GenBank/DDBJ databases">
        <authorList>
            <person name="Afonso C.L."/>
            <person name="Miller P.J."/>
            <person name="Scott M.A."/>
            <person name="Spackman E."/>
            <person name="Goraichik I."/>
            <person name="Dimitrov K.M."/>
            <person name="Suarez D.L."/>
            <person name="Swayne D.E."/>
        </authorList>
    </citation>
    <scope>NUCLEOTIDE SEQUENCE [LARGE SCALE GENOMIC DNA]</scope>
    <source>
        <strain evidence="9 10">DSM 26133</strain>
    </source>
</reference>
<dbReference type="Proteomes" id="UP000192472">
    <property type="component" value="Unassembled WGS sequence"/>
</dbReference>
<dbReference type="STRING" id="692418.SAMN04488029_0680"/>
<evidence type="ECO:0000313" key="9">
    <source>
        <dbReference type="EMBL" id="SMD32335.1"/>
    </source>
</evidence>
<feature type="transmembrane region" description="Helical" evidence="6">
    <location>
        <begin position="872"/>
        <end position="898"/>
    </location>
</feature>
<evidence type="ECO:0000256" key="4">
    <source>
        <dbReference type="ARBA" id="ARBA00022989"/>
    </source>
</evidence>
<dbReference type="GO" id="GO:0020037">
    <property type="term" value="F:heme binding"/>
    <property type="evidence" value="ECO:0007669"/>
    <property type="project" value="InterPro"/>
</dbReference>
<dbReference type="GO" id="GO:0005886">
    <property type="term" value="C:plasma membrane"/>
    <property type="evidence" value="ECO:0007669"/>
    <property type="project" value="TreeGrafter"/>
</dbReference>
<evidence type="ECO:0000256" key="1">
    <source>
        <dbReference type="ARBA" id="ARBA00004141"/>
    </source>
</evidence>
<feature type="transmembrane region" description="Helical" evidence="6">
    <location>
        <begin position="810"/>
        <end position="826"/>
    </location>
</feature>